<dbReference type="GO" id="GO:0005524">
    <property type="term" value="F:ATP binding"/>
    <property type="evidence" value="ECO:0007669"/>
    <property type="project" value="UniProtKB-KW"/>
</dbReference>
<dbReference type="PANTHER" id="PTHR45626">
    <property type="entry name" value="TRANSCRIPTION TERMINATION FACTOR 2-RELATED"/>
    <property type="match status" value="1"/>
</dbReference>
<organism evidence="5 6">
    <name type="scientific">[Myrmecia] bisecta</name>
    <dbReference type="NCBI Taxonomy" id="41462"/>
    <lineage>
        <taxon>Eukaryota</taxon>
        <taxon>Viridiplantae</taxon>
        <taxon>Chlorophyta</taxon>
        <taxon>core chlorophytes</taxon>
        <taxon>Trebouxiophyceae</taxon>
        <taxon>Trebouxiales</taxon>
        <taxon>Trebouxiaceae</taxon>
        <taxon>Myrmecia</taxon>
    </lineage>
</organism>
<evidence type="ECO:0000259" key="4">
    <source>
        <dbReference type="Pfam" id="PF00176"/>
    </source>
</evidence>
<dbReference type="AlphaFoldDB" id="A0AAW1QQX2"/>
<evidence type="ECO:0000313" key="6">
    <source>
        <dbReference type="Proteomes" id="UP001489004"/>
    </source>
</evidence>
<evidence type="ECO:0000256" key="2">
    <source>
        <dbReference type="ARBA" id="ARBA00022801"/>
    </source>
</evidence>
<keyword evidence="3" id="KW-0067">ATP-binding</keyword>
<evidence type="ECO:0000256" key="3">
    <source>
        <dbReference type="ARBA" id="ARBA00022840"/>
    </source>
</evidence>
<dbReference type="PANTHER" id="PTHR45626:SF38">
    <property type="entry name" value="DEAD-BOX PROTEIN"/>
    <property type="match status" value="1"/>
</dbReference>
<dbReference type="InterPro" id="IPR038718">
    <property type="entry name" value="SNF2-like_sf"/>
</dbReference>
<dbReference type="Pfam" id="PF00176">
    <property type="entry name" value="SNF2-rel_dom"/>
    <property type="match status" value="1"/>
</dbReference>
<gene>
    <name evidence="5" type="ORF">WJX72_005892</name>
</gene>
<accession>A0AAW1QQX2</accession>
<evidence type="ECO:0000313" key="5">
    <source>
        <dbReference type="EMBL" id="KAK9823845.1"/>
    </source>
</evidence>
<evidence type="ECO:0000256" key="1">
    <source>
        <dbReference type="ARBA" id="ARBA00022741"/>
    </source>
</evidence>
<proteinExistence type="predicted"/>
<dbReference type="Proteomes" id="UP001489004">
    <property type="component" value="Unassembled WGS sequence"/>
</dbReference>
<feature type="domain" description="SNF2 N-terminal" evidence="4">
    <location>
        <begin position="1"/>
        <end position="85"/>
    </location>
</feature>
<dbReference type="Gene3D" id="3.40.50.10810">
    <property type="entry name" value="Tandem AAA-ATPase domain"/>
    <property type="match status" value="1"/>
</dbReference>
<dbReference type="InterPro" id="IPR050628">
    <property type="entry name" value="SNF2_RAD54_helicase_TF"/>
</dbReference>
<dbReference type="GO" id="GO:0008094">
    <property type="term" value="F:ATP-dependent activity, acting on DNA"/>
    <property type="evidence" value="ECO:0007669"/>
    <property type="project" value="TreeGrafter"/>
</dbReference>
<reference evidence="5 6" key="1">
    <citation type="journal article" date="2024" name="Nat. Commun.">
        <title>Phylogenomics reveals the evolutionary origins of lichenization in chlorophyte algae.</title>
        <authorList>
            <person name="Puginier C."/>
            <person name="Libourel C."/>
            <person name="Otte J."/>
            <person name="Skaloud P."/>
            <person name="Haon M."/>
            <person name="Grisel S."/>
            <person name="Petersen M."/>
            <person name="Berrin J.G."/>
            <person name="Delaux P.M."/>
            <person name="Dal Grande F."/>
            <person name="Keller J."/>
        </authorList>
    </citation>
    <scope>NUCLEOTIDE SEQUENCE [LARGE SCALE GENOMIC DNA]</scope>
    <source>
        <strain evidence="5 6">SAG 2043</strain>
    </source>
</reference>
<keyword evidence="1" id="KW-0547">Nucleotide-binding</keyword>
<keyword evidence="6" id="KW-1185">Reference proteome</keyword>
<sequence length="96" mass="10413">MGMGKTVEICALLLANPAPRLPAAGSLTEDGLIVSWGTLVVCNLSTMGQWEAELGDKIAGNCLVYKYHGQSRVQNPDKLARSFHVSQVVLHRHTLQ</sequence>
<dbReference type="GO" id="GO:0006281">
    <property type="term" value="P:DNA repair"/>
    <property type="evidence" value="ECO:0007669"/>
    <property type="project" value="TreeGrafter"/>
</dbReference>
<name>A0AAW1QQX2_9CHLO</name>
<dbReference type="InterPro" id="IPR000330">
    <property type="entry name" value="SNF2_N"/>
</dbReference>
<protein>
    <recommendedName>
        <fullName evidence="4">SNF2 N-terminal domain-containing protein</fullName>
    </recommendedName>
</protein>
<dbReference type="EMBL" id="JALJOR010000002">
    <property type="protein sequence ID" value="KAK9823845.1"/>
    <property type="molecule type" value="Genomic_DNA"/>
</dbReference>
<dbReference type="GO" id="GO:0016787">
    <property type="term" value="F:hydrolase activity"/>
    <property type="evidence" value="ECO:0007669"/>
    <property type="project" value="UniProtKB-KW"/>
</dbReference>
<keyword evidence="2" id="KW-0378">Hydrolase</keyword>
<comment type="caution">
    <text evidence="5">The sequence shown here is derived from an EMBL/GenBank/DDBJ whole genome shotgun (WGS) entry which is preliminary data.</text>
</comment>
<dbReference type="GO" id="GO:0005634">
    <property type="term" value="C:nucleus"/>
    <property type="evidence" value="ECO:0007669"/>
    <property type="project" value="TreeGrafter"/>
</dbReference>